<accession>A0A5R8ZGI6</accession>
<dbReference type="Pfam" id="PF07995">
    <property type="entry name" value="GSDH"/>
    <property type="match status" value="1"/>
</dbReference>
<organism evidence="4 5">
    <name type="scientific">Microbispora triticiradicis</name>
    <dbReference type="NCBI Taxonomy" id="2200763"/>
    <lineage>
        <taxon>Bacteria</taxon>
        <taxon>Bacillati</taxon>
        <taxon>Actinomycetota</taxon>
        <taxon>Actinomycetes</taxon>
        <taxon>Streptosporangiales</taxon>
        <taxon>Streptosporangiaceae</taxon>
        <taxon>Microbispora</taxon>
    </lineage>
</organism>
<dbReference type="OrthoDB" id="9770043at2"/>
<evidence type="ECO:0000313" key="5">
    <source>
        <dbReference type="Proteomes" id="UP000309033"/>
    </source>
</evidence>
<proteinExistence type="predicted"/>
<dbReference type="InterPro" id="IPR011042">
    <property type="entry name" value="6-blade_b-propeller_TolB-like"/>
</dbReference>
<dbReference type="GO" id="GO:0005975">
    <property type="term" value="P:carbohydrate metabolic process"/>
    <property type="evidence" value="ECO:0007669"/>
    <property type="project" value="InterPro"/>
</dbReference>
<dbReference type="InterPro" id="IPR012291">
    <property type="entry name" value="CBM2_carb-bd_dom_sf"/>
</dbReference>
<keyword evidence="2" id="KW-0732">Signal</keyword>
<dbReference type="Gene3D" id="2.120.10.30">
    <property type="entry name" value="TolB, C-terminal domain"/>
    <property type="match status" value="1"/>
</dbReference>
<feature type="compositionally biased region" description="Low complexity" evidence="1">
    <location>
        <begin position="381"/>
        <end position="407"/>
    </location>
</feature>
<dbReference type="PROSITE" id="PS51173">
    <property type="entry name" value="CBM2"/>
    <property type="match status" value="1"/>
</dbReference>
<dbReference type="InterPro" id="IPR001919">
    <property type="entry name" value="CBD2"/>
</dbReference>
<feature type="domain" description="CBM2" evidence="3">
    <location>
        <begin position="405"/>
        <end position="510"/>
    </location>
</feature>
<dbReference type="PANTHER" id="PTHR19328:SF13">
    <property type="entry name" value="HIPL1 PROTEIN"/>
    <property type="match status" value="1"/>
</dbReference>
<dbReference type="SMART" id="SM00637">
    <property type="entry name" value="CBD_II"/>
    <property type="match status" value="1"/>
</dbReference>
<dbReference type="Gene3D" id="2.60.40.290">
    <property type="match status" value="1"/>
</dbReference>
<feature type="region of interest" description="Disordered" evidence="1">
    <location>
        <begin position="347"/>
        <end position="407"/>
    </location>
</feature>
<feature type="signal peptide" evidence="2">
    <location>
        <begin position="1"/>
        <end position="37"/>
    </location>
</feature>
<feature type="chain" id="PRO_5039116590" evidence="2">
    <location>
        <begin position="38"/>
        <end position="510"/>
    </location>
</feature>
<dbReference type="PANTHER" id="PTHR19328">
    <property type="entry name" value="HEDGEHOG-INTERACTING PROTEIN"/>
    <property type="match status" value="1"/>
</dbReference>
<reference evidence="4" key="1">
    <citation type="submission" date="2019-05" db="EMBL/GenBank/DDBJ databases">
        <title>Isolation, diversity and antifungal activity of Actinobacteria from wheat.</title>
        <authorList>
            <person name="Yu B."/>
        </authorList>
    </citation>
    <scope>NUCLEOTIDE SEQUENCE [LARGE SCALE GENOMIC DNA]</scope>
    <source>
        <strain evidence="4">NEAU-HEGS1-5</strain>
    </source>
</reference>
<dbReference type="AlphaFoldDB" id="A0A5R8ZGI6"/>
<dbReference type="InterPro" id="IPR012938">
    <property type="entry name" value="Glc/Sorbosone_DH"/>
</dbReference>
<dbReference type="SUPFAM" id="SSF50952">
    <property type="entry name" value="Soluble quinoprotein glucose dehydrogenase"/>
    <property type="match status" value="1"/>
</dbReference>
<gene>
    <name evidence="4" type="ORF">FED44_06945</name>
</gene>
<dbReference type="GO" id="GO:0004553">
    <property type="term" value="F:hydrolase activity, hydrolyzing O-glycosyl compounds"/>
    <property type="evidence" value="ECO:0007669"/>
    <property type="project" value="InterPro"/>
</dbReference>
<name>A0A5R8ZGI6_9ACTN</name>
<feature type="compositionally biased region" description="Low complexity" evidence="1">
    <location>
        <begin position="364"/>
        <end position="373"/>
    </location>
</feature>
<evidence type="ECO:0000259" key="3">
    <source>
        <dbReference type="PROSITE" id="PS51173"/>
    </source>
</evidence>
<dbReference type="InterPro" id="IPR011041">
    <property type="entry name" value="Quinoprot_gluc/sorb_DH_b-prop"/>
</dbReference>
<evidence type="ECO:0000256" key="1">
    <source>
        <dbReference type="SAM" id="MobiDB-lite"/>
    </source>
</evidence>
<evidence type="ECO:0000256" key="2">
    <source>
        <dbReference type="SAM" id="SignalP"/>
    </source>
</evidence>
<dbReference type="SUPFAM" id="SSF49384">
    <property type="entry name" value="Carbohydrate-binding domain"/>
    <property type="match status" value="1"/>
</dbReference>
<dbReference type="GO" id="GO:0030247">
    <property type="term" value="F:polysaccharide binding"/>
    <property type="evidence" value="ECO:0007669"/>
    <property type="project" value="UniProtKB-UniRule"/>
</dbReference>
<sequence>MSKRLTERLSACLRARPTVALATAVAALAAGAAFVTARPTAAVAATGGFDFTRAQVAATGLQTPWGLTFLPDGSALVSERDTANIMQVRPGSSPVRVATVPNVSPGGEAGLLGIAVSPTYAEDQWVYAYFTAASDNRLVRFRLNAPQTQQVLLSGVPKAQFHDGGRIAFGPDGMLYLSTGDAGTSANAQNLNSLGGKILRMRPDGSVPPDNPYGSRVYSYGHRNVQGLAWDEGGRLYASEFGQNTWDELNYIVPGGNYGWPTCEGVCTDSRFRNPIVTWSTSEASPSGLAYANGTLFAGALAGKRLWTVPVSGGSRTGNPVAEFQGTYGRLRAVAVGPDGWLWVGTSNRDGRGTPAANDDRILRVPPAGGSSPSPSPSPSASPSRSPSASPSPSVSPSVSPSASPSAGPRACSATYRIVNQWQGGFQGELAVRNSGTAAITSWTVTFAFPDGQRVTQSWSGRFTQSGAAVTVANETYNGALAPNASTTAGFNASWSGANRVPSPISCTAT</sequence>
<dbReference type="Proteomes" id="UP000309033">
    <property type="component" value="Unassembled WGS sequence"/>
</dbReference>
<comment type="caution">
    <text evidence="4">The sequence shown here is derived from an EMBL/GenBank/DDBJ whole genome shotgun (WGS) entry which is preliminary data.</text>
</comment>
<dbReference type="EMBL" id="VANP01000002">
    <property type="protein sequence ID" value="TLP63956.1"/>
    <property type="molecule type" value="Genomic_DNA"/>
</dbReference>
<keyword evidence="5" id="KW-1185">Reference proteome</keyword>
<dbReference type="InterPro" id="IPR008965">
    <property type="entry name" value="CBM2/CBM3_carb-bd_dom_sf"/>
</dbReference>
<protein>
    <submittedName>
        <fullName evidence="4">Oxidoreductase</fullName>
    </submittedName>
</protein>
<evidence type="ECO:0000313" key="4">
    <source>
        <dbReference type="EMBL" id="TLP63956.1"/>
    </source>
</evidence>
<dbReference type="Pfam" id="PF00553">
    <property type="entry name" value="CBM_2"/>
    <property type="match status" value="1"/>
</dbReference>